<dbReference type="PANTHER" id="PTHR15598:SF5">
    <property type="entry name" value="ENHANCER OF MRNA-DECAPPING PROTEIN 4"/>
    <property type="match status" value="1"/>
</dbReference>
<feature type="region of interest" description="Disordered" evidence="8">
    <location>
        <begin position="497"/>
        <end position="576"/>
    </location>
</feature>
<protein>
    <submittedName>
        <fullName evidence="11">Uncharacterized protein</fullName>
    </submittedName>
</protein>
<feature type="coiled-coil region" evidence="7">
    <location>
        <begin position="690"/>
        <end position="717"/>
    </location>
</feature>
<dbReference type="Pfam" id="PF21289">
    <property type="entry name" value="EDC4_C"/>
    <property type="match status" value="1"/>
</dbReference>
<dbReference type="InterPro" id="IPR045152">
    <property type="entry name" value="EDC4-like"/>
</dbReference>
<keyword evidence="3" id="KW-0963">Cytoplasm</keyword>
<feature type="domain" description="Enhancer of mRNA-decapping protein 4 C-terminal" evidence="10">
    <location>
        <begin position="913"/>
        <end position="1032"/>
    </location>
</feature>
<dbReference type="InterPro" id="IPR036322">
    <property type="entry name" value="WD40_repeat_dom_sf"/>
</dbReference>
<keyword evidence="6 7" id="KW-0175">Coiled coil</keyword>
<evidence type="ECO:0000259" key="10">
    <source>
        <dbReference type="Pfam" id="PF21289"/>
    </source>
</evidence>
<organism evidence="11">
    <name type="scientific">Lepeophtheirus salmonis</name>
    <name type="common">Salmon louse</name>
    <name type="synonym">Caligus salmonis</name>
    <dbReference type="NCBI Taxonomy" id="72036"/>
    <lineage>
        <taxon>Eukaryota</taxon>
        <taxon>Metazoa</taxon>
        <taxon>Ecdysozoa</taxon>
        <taxon>Arthropoda</taxon>
        <taxon>Crustacea</taxon>
        <taxon>Multicrustacea</taxon>
        <taxon>Hexanauplia</taxon>
        <taxon>Copepoda</taxon>
        <taxon>Siphonostomatoida</taxon>
        <taxon>Caligidae</taxon>
        <taxon>Lepeophtheirus</taxon>
    </lineage>
</organism>
<dbReference type="PANTHER" id="PTHR15598">
    <property type="entry name" value="ENHANCER OF MRNA-DECAPPING PROTEIN 4"/>
    <property type="match status" value="1"/>
</dbReference>
<comment type="similarity">
    <text evidence="2">Belongs to the WD repeat EDC4 family.</text>
</comment>
<dbReference type="Pfam" id="PF16529">
    <property type="entry name" value="Ge1_WD40"/>
    <property type="match status" value="1"/>
</dbReference>
<evidence type="ECO:0000256" key="8">
    <source>
        <dbReference type="SAM" id="MobiDB-lite"/>
    </source>
</evidence>
<dbReference type="OrthoDB" id="21128at2759"/>
<feature type="region of interest" description="Disordered" evidence="8">
    <location>
        <begin position="655"/>
        <end position="677"/>
    </location>
</feature>
<sequence length="1043" mass="116272">MELSTFLESIQQSQQQPTKGGTNGSVGGCVDPPLPCPSNYIQFNNLEGLTSWALIPNAREFELVPSPGIATHSSPYLKLKSLVNSSWPKRSDPGRSVSVHKKGKYYAHVTAIFDQNETGVGAVRVVNRDTGERILIKGIAGKVADIAFAYLSAVIIGCIDEFGDLYIYSISEKSDKKLKADKILEIKYHRNASSKFNLLSWCPYIHDDEKSQEGMESSFLAISHYKSSEIISVKSLVREHGPGPLQVGSITTGRLKLEDRDAPITAIQISPDGTAVATAAFDGVVQFFQIYFASQEKPRCLHSWMPSRGKKEVSSLLFLDDLTGENRSVDFWSYAITGFNDNKELMLWCCNDWTCIQVVRIKSPGSELRASIDMSSRYLLLSDVVKMNLYVFRIEFDKKIRIVSVSEFATLNPFFSISIVDAGIKKLGDLHIKDTTLSDDDEFDEDDTPEVLNENSRESTVIQFYLAYPRGLQECRIVYNDVATIQLKEEDTIVSSNLEEEQVSEHHTSSVVTSSPAIPVSSLQQVHSDKDKDSSTSKLDTAAKQISLISPEMMNGTAEKQPPISGGSSPSREVQDILGDSNHDLCEDIVVTGDNCPYDDDDEEEDDEGVQIGDMLKQFQKLSKSVDWPSDMTQKNPSLVVLNKSFDPMMPTKVDCPPPQPPKESTATNPNLRNGDSLSNNATELLLKKMDELTVTVKKQNDEIKKLKEDIKDLKKGKPESKAIIQRFRDHEKFISTKIQTCIKGEMQTFSSNSANTYKKESKEALSKMVNSKPFLETLSSSLSESLQPTIQNNFKETFVNLVVPSFERSCQNLLSQISSTFNKGLRDYESTVRNHLKESVGTNQANLIREMKEGIMLFNSSVENNNLKKTEDSKKLLDELKKVITDAVTRTTTPTTGERTSSSSPDIILYQIKLLLNSSKFNDAFKMALSSNSLPIAVTTCQMVDPAEIFGEEKCPLEQSVILALIQHCATDLEEHTALKMKYLEEAIMNVDPNYPPLEANGKFFASKVVESMQGYINAHPNTKFSKSLKLRLMAVKSFIKD</sequence>
<reference evidence="11" key="1">
    <citation type="submission" date="2014-05" db="EMBL/GenBank/DDBJ databases">
        <authorList>
            <person name="Chronopoulou M."/>
        </authorList>
    </citation>
    <scope>NUCLEOTIDE SEQUENCE</scope>
    <source>
        <tissue evidence="11">Whole organism</tissue>
    </source>
</reference>
<dbReference type="Gene3D" id="6.10.140.270">
    <property type="match status" value="1"/>
</dbReference>
<evidence type="ECO:0000256" key="2">
    <source>
        <dbReference type="ARBA" id="ARBA00009639"/>
    </source>
</evidence>
<feature type="domain" description="Enhancer of mRNA-decapping protein 4 WD40 repeat region" evidence="9">
    <location>
        <begin position="76"/>
        <end position="396"/>
    </location>
</feature>
<keyword evidence="4" id="KW-0853">WD repeat</keyword>
<evidence type="ECO:0000259" key="9">
    <source>
        <dbReference type="Pfam" id="PF16529"/>
    </source>
</evidence>
<evidence type="ECO:0000256" key="3">
    <source>
        <dbReference type="ARBA" id="ARBA00022490"/>
    </source>
</evidence>
<dbReference type="EMBL" id="HACA01016080">
    <property type="protein sequence ID" value="CDW33441.1"/>
    <property type="molecule type" value="Transcribed_RNA"/>
</dbReference>
<dbReference type="Gene3D" id="2.130.10.10">
    <property type="entry name" value="YVTN repeat-like/Quinoprotein amine dehydrogenase"/>
    <property type="match status" value="1"/>
</dbReference>
<feature type="region of interest" description="Disordered" evidence="8">
    <location>
        <begin position="1"/>
        <end position="25"/>
    </location>
</feature>
<dbReference type="InterPro" id="IPR044938">
    <property type="entry name" value="EDC4_C_sf"/>
</dbReference>
<evidence type="ECO:0000256" key="4">
    <source>
        <dbReference type="ARBA" id="ARBA00022574"/>
    </source>
</evidence>
<dbReference type="InterPro" id="IPR032401">
    <property type="entry name" value="EDC4_WD40"/>
</dbReference>
<dbReference type="SUPFAM" id="SSF50978">
    <property type="entry name" value="WD40 repeat-like"/>
    <property type="match status" value="1"/>
</dbReference>
<evidence type="ECO:0000256" key="5">
    <source>
        <dbReference type="ARBA" id="ARBA00022737"/>
    </source>
</evidence>
<feature type="compositionally biased region" description="Polar residues" evidence="8">
    <location>
        <begin position="663"/>
        <end position="677"/>
    </location>
</feature>
<accession>A0A0K2U6V2</accession>
<dbReference type="Gene3D" id="1.10.220.100">
    <property type="entry name" value="conserved c-terminal region of ge- 1"/>
    <property type="match status" value="1"/>
</dbReference>
<dbReference type="AlphaFoldDB" id="A0A0K2U6V2"/>
<evidence type="ECO:0000313" key="11">
    <source>
        <dbReference type="EMBL" id="CDW33441.1"/>
    </source>
</evidence>
<dbReference type="InterPro" id="IPR015943">
    <property type="entry name" value="WD40/YVTN_repeat-like_dom_sf"/>
</dbReference>
<proteinExistence type="inferred from homology"/>
<comment type="subcellular location">
    <subcellularLocation>
        <location evidence="1">Cytoplasm</location>
        <location evidence="1">P-body</location>
    </subcellularLocation>
</comment>
<dbReference type="GO" id="GO:0031087">
    <property type="term" value="P:deadenylation-independent decapping of nuclear-transcribed mRNA"/>
    <property type="evidence" value="ECO:0007669"/>
    <property type="project" value="InterPro"/>
</dbReference>
<dbReference type="GO" id="GO:0000932">
    <property type="term" value="C:P-body"/>
    <property type="evidence" value="ECO:0007669"/>
    <property type="project" value="UniProtKB-SubCell"/>
</dbReference>
<dbReference type="InterPro" id="IPR049404">
    <property type="entry name" value="EDC4_C"/>
</dbReference>
<evidence type="ECO:0000256" key="7">
    <source>
        <dbReference type="SAM" id="Coils"/>
    </source>
</evidence>
<evidence type="ECO:0000256" key="1">
    <source>
        <dbReference type="ARBA" id="ARBA00004201"/>
    </source>
</evidence>
<keyword evidence="5" id="KW-0677">Repeat</keyword>
<name>A0A0K2U6V2_LEPSM</name>
<feature type="compositionally biased region" description="Polar residues" evidence="8">
    <location>
        <begin position="1"/>
        <end position="20"/>
    </location>
</feature>
<evidence type="ECO:0000256" key="6">
    <source>
        <dbReference type="ARBA" id="ARBA00023054"/>
    </source>
</evidence>